<dbReference type="SUPFAM" id="SSF53613">
    <property type="entry name" value="Ribokinase-like"/>
    <property type="match status" value="1"/>
</dbReference>
<dbReference type="InterPro" id="IPR002139">
    <property type="entry name" value="Ribo/fructo_kinase"/>
</dbReference>
<dbReference type="InterPro" id="IPR029056">
    <property type="entry name" value="Ribokinase-like"/>
</dbReference>
<evidence type="ECO:0000256" key="1">
    <source>
        <dbReference type="ARBA" id="ARBA00010688"/>
    </source>
</evidence>
<feature type="domain" description="Carbohydrate kinase PfkB" evidence="4">
    <location>
        <begin position="44"/>
        <end position="309"/>
    </location>
</feature>
<evidence type="ECO:0000313" key="5">
    <source>
        <dbReference type="EMBL" id="KKW36398.1"/>
    </source>
</evidence>
<evidence type="ECO:0000256" key="2">
    <source>
        <dbReference type="ARBA" id="ARBA00022679"/>
    </source>
</evidence>
<name>A0A0G1XYZ0_9BACT</name>
<dbReference type="PANTHER" id="PTHR10584">
    <property type="entry name" value="SUGAR KINASE"/>
    <property type="match status" value="1"/>
</dbReference>
<evidence type="ECO:0000313" key="6">
    <source>
        <dbReference type="Proteomes" id="UP000033865"/>
    </source>
</evidence>
<dbReference type="PROSITE" id="PS00583">
    <property type="entry name" value="PFKB_KINASES_1"/>
    <property type="match status" value="1"/>
</dbReference>
<evidence type="ECO:0000256" key="3">
    <source>
        <dbReference type="ARBA" id="ARBA00022777"/>
    </source>
</evidence>
<comment type="similarity">
    <text evidence="1">Belongs to the carbohydrate kinase PfkB family.</text>
</comment>
<dbReference type="InterPro" id="IPR002173">
    <property type="entry name" value="Carboh/pur_kinase_PfkB_CS"/>
</dbReference>
<dbReference type="AlphaFoldDB" id="A0A0G1XYZ0"/>
<dbReference type="GO" id="GO:0016301">
    <property type="term" value="F:kinase activity"/>
    <property type="evidence" value="ECO:0007669"/>
    <property type="project" value="UniProtKB-KW"/>
</dbReference>
<dbReference type="Pfam" id="PF00294">
    <property type="entry name" value="PfkB"/>
    <property type="match status" value="1"/>
</dbReference>
<dbReference type="Gene3D" id="3.40.1190.20">
    <property type="match status" value="1"/>
</dbReference>
<comment type="caution">
    <text evidence="5">The sequence shown here is derived from an EMBL/GenBank/DDBJ whole genome shotgun (WGS) entry which is preliminary data.</text>
</comment>
<proteinExistence type="inferred from homology"/>
<dbReference type="EMBL" id="LCRN01000027">
    <property type="protein sequence ID" value="KKW36398.1"/>
    <property type="molecule type" value="Genomic_DNA"/>
</dbReference>
<keyword evidence="2" id="KW-0808">Transferase</keyword>
<gene>
    <name evidence="5" type="ORF">UY82_C0027G0003</name>
</gene>
<dbReference type="GO" id="GO:0005829">
    <property type="term" value="C:cytosol"/>
    <property type="evidence" value="ECO:0007669"/>
    <property type="project" value="TreeGrafter"/>
</dbReference>
<organism evidence="5 6">
    <name type="scientific">Candidatus Uhrbacteria bacterium GW2011_GWC2_53_7</name>
    <dbReference type="NCBI Taxonomy" id="1618986"/>
    <lineage>
        <taxon>Bacteria</taxon>
        <taxon>Candidatus Uhriibacteriota</taxon>
    </lineage>
</organism>
<reference evidence="5 6" key="1">
    <citation type="journal article" date="2015" name="Nature">
        <title>rRNA introns, odd ribosomes, and small enigmatic genomes across a large radiation of phyla.</title>
        <authorList>
            <person name="Brown C.T."/>
            <person name="Hug L.A."/>
            <person name="Thomas B.C."/>
            <person name="Sharon I."/>
            <person name="Castelle C.J."/>
            <person name="Singh A."/>
            <person name="Wilkins M.J."/>
            <person name="Williams K.H."/>
            <person name="Banfield J.F."/>
        </authorList>
    </citation>
    <scope>NUCLEOTIDE SEQUENCE [LARGE SCALE GENOMIC DNA]</scope>
</reference>
<dbReference type="PRINTS" id="PR00990">
    <property type="entry name" value="RIBOKINASE"/>
</dbReference>
<dbReference type="PANTHER" id="PTHR10584:SF166">
    <property type="entry name" value="RIBOKINASE"/>
    <property type="match status" value="1"/>
</dbReference>
<keyword evidence="3 5" id="KW-0418">Kinase</keyword>
<dbReference type="GO" id="GO:0006796">
    <property type="term" value="P:phosphate-containing compound metabolic process"/>
    <property type="evidence" value="ECO:0007669"/>
    <property type="project" value="UniProtKB-ARBA"/>
</dbReference>
<dbReference type="Proteomes" id="UP000033865">
    <property type="component" value="Unassembled WGS sequence"/>
</dbReference>
<sequence>MTWYNTPAMFDLLSIGDTKLDVFIDLGDDAKVACSKDTHRCEIRIKYGEKIPVDSARLLPAGSAANVAIGVRRLGKRACVETVMGDDLTSALTRELLASERVDASHLHTTKNTKSSFSAILNFEGESTILAVHEPHAYTVHQKLDARWVFVGEMGEHYRDFYRKLAAKKRRDGFLLALNPGAIQLEELDASLYELIAQTDLLILNKAEAERLALVESDDIGKLLRKLQDLGAQTVIVTRGQKGAYATENGELWHAPMFPGKLAEATGAGDAFTAGVLAACLHRKDLKTALAWGAVNSASVVGYVGAHEGLLKKSELETRLSKMKTYRVKPL</sequence>
<dbReference type="InterPro" id="IPR011611">
    <property type="entry name" value="PfkB_dom"/>
</dbReference>
<accession>A0A0G1XYZ0</accession>
<protein>
    <submittedName>
        <fullName evidence="5">Carbohydrate kinase</fullName>
    </submittedName>
</protein>
<evidence type="ECO:0000259" key="4">
    <source>
        <dbReference type="Pfam" id="PF00294"/>
    </source>
</evidence>